<evidence type="ECO:0000313" key="5">
    <source>
        <dbReference type="Proteomes" id="UP000443090"/>
    </source>
</evidence>
<name>A0A8H8UKS1_9HELO</name>
<organism evidence="4 5">
    <name type="scientific">Lachnellula occidentalis</name>
    <dbReference type="NCBI Taxonomy" id="215460"/>
    <lineage>
        <taxon>Eukaryota</taxon>
        <taxon>Fungi</taxon>
        <taxon>Dikarya</taxon>
        <taxon>Ascomycota</taxon>
        <taxon>Pezizomycotina</taxon>
        <taxon>Leotiomycetes</taxon>
        <taxon>Helotiales</taxon>
        <taxon>Lachnaceae</taxon>
        <taxon>Lachnellula</taxon>
    </lineage>
</organism>
<feature type="compositionally biased region" description="Low complexity" evidence="2">
    <location>
        <begin position="108"/>
        <end position="119"/>
    </location>
</feature>
<dbReference type="PROSITE" id="PS50102">
    <property type="entry name" value="RRM"/>
    <property type="match status" value="1"/>
</dbReference>
<feature type="region of interest" description="Disordered" evidence="2">
    <location>
        <begin position="1"/>
        <end position="124"/>
    </location>
</feature>
<comment type="caution">
    <text evidence="4">The sequence shown here is derived from an EMBL/GenBank/DDBJ whole genome shotgun (WGS) entry which is preliminary data.</text>
</comment>
<sequence length="353" mass="37959">MPVRRRRMECAKTVSVANTPADRQRRKNEALAKEVFGKGRRSSAPGAGIGSRKPNAVPSLASRIGVAKRTVSTTAKNTFKQQPRANNPRPAGNVDAEWTHDLHSLNNSSASGPPRGPRASRPHRNDQLYSALNSSASSPALNSQFNIIGTSKPVGGMSIRGLAGPYLVMIKNLALGTTIADIESAITPVGGAVVRCQLIAERPKVIAEVEFENKEGADNVVDTLNNQNADGNILHVYHKVGGAPTGPKSSKQLAPLGPRADATADDTRSGHASSERYTPRDRERSRRESDREDIMDGSYGFDDRMETDDHDDGRARGSLYSDNMISNRGRGRANSRDRGRGDGGRGNGGRGYR</sequence>
<dbReference type="OrthoDB" id="5374349at2759"/>
<dbReference type="InterPro" id="IPR000504">
    <property type="entry name" value="RRM_dom"/>
</dbReference>
<reference evidence="4 5" key="1">
    <citation type="submission" date="2018-05" db="EMBL/GenBank/DDBJ databases">
        <title>Genome sequencing and assembly of the regulated plant pathogen Lachnellula willkommii and related sister species for the development of diagnostic species identification markers.</title>
        <authorList>
            <person name="Giroux E."/>
            <person name="Bilodeau G."/>
        </authorList>
    </citation>
    <scope>NUCLEOTIDE SEQUENCE [LARGE SCALE GENOMIC DNA]</scope>
    <source>
        <strain evidence="4 5">CBS 160.35</strain>
    </source>
</reference>
<proteinExistence type="predicted"/>
<evidence type="ECO:0000256" key="2">
    <source>
        <dbReference type="SAM" id="MobiDB-lite"/>
    </source>
</evidence>
<evidence type="ECO:0000256" key="1">
    <source>
        <dbReference type="PROSITE-ProRule" id="PRU00176"/>
    </source>
</evidence>
<dbReference type="EMBL" id="QGMI01000004">
    <property type="protein sequence ID" value="TVY49886.1"/>
    <property type="molecule type" value="Genomic_DNA"/>
</dbReference>
<keyword evidence="1" id="KW-0694">RNA-binding</keyword>
<feature type="compositionally biased region" description="Basic and acidic residues" evidence="2">
    <location>
        <begin position="334"/>
        <end position="343"/>
    </location>
</feature>
<dbReference type="GO" id="GO:0003723">
    <property type="term" value="F:RNA binding"/>
    <property type="evidence" value="ECO:0007669"/>
    <property type="project" value="UniProtKB-UniRule"/>
</dbReference>
<gene>
    <name evidence="4" type="ORF">LOCC1_G000224</name>
</gene>
<accession>A0A8H8UKS1</accession>
<feature type="domain" description="RRM" evidence="3">
    <location>
        <begin position="166"/>
        <end position="236"/>
    </location>
</feature>
<dbReference type="InterPro" id="IPR012677">
    <property type="entry name" value="Nucleotide-bd_a/b_plait_sf"/>
</dbReference>
<protein>
    <submittedName>
        <fullName evidence="4">Putative RNA-binding protein</fullName>
    </submittedName>
</protein>
<dbReference type="Proteomes" id="UP000443090">
    <property type="component" value="Unassembled WGS sequence"/>
</dbReference>
<dbReference type="CDD" id="cd00590">
    <property type="entry name" value="RRM_SF"/>
    <property type="match status" value="1"/>
</dbReference>
<dbReference type="SUPFAM" id="SSF54928">
    <property type="entry name" value="RNA-binding domain, RBD"/>
    <property type="match status" value="1"/>
</dbReference>
<evidence type="ECO:0000313" key="4">
    <source>
        <dbReference type="EMBL" id="TVY49886.1"/>
    </source>
</evidence>
<dbReference type="Gene3D" id="3.30.70.330">
    <property type="match status" value="1"/>
</dbReference>
<dbReference type="SMART" id="SM00360">
    <property type="entry name" value="RRM"/>
    <property type="match status" value="1"/>
</dbReference>
<keyword evidence="5" id="KW-1185">Reference proteome</keyword>
<feature type="compositionally biased region" description="Basic and acidic residues" evidence="2">
    <location>
        <begin position="265"/>
        <end position="294"/>
    </location>
</feature>
<feature type="compositionally biased region" description="Basic and acidic residues" evidence="2">
    <location>
        <begin position="27"/>
        <end position="37"/>
    </location>
</feature>
<dbReference type="AlphaFoldDB" id="A0A8H8UKS1"/>
<dbReference type="InterPro" id="IPR035979">
    <property type="entry name" value="RBD_domain_sf"/>
</dbReference>
<feature type="compositionally biased region" description="Polar residues" evidence="2">
    <location>
        <begin position="70"/>
        <end position="85"/>
    </location>
</feature>
<feature type="region of interest" description="Disordered" evidence="2">
    <location>
        <begin position="238"/>
        <end position="353"/>
    </location>
</feature>
<evidence type="ECO:0000259" key="3">
    <source>
        <dbReference type="PROSITE" id="PS50102"/>
    </source>
</evidence>
<feature type="compositionally biased region" description="Gly residues" evidence="2">
    <location>
        <begin position="344"/>
        <end position="353"/>
    </location>
</feature>
<dbReference type="Pfam" id="PF00076">
    <property type="entry name" value="RRM_1"/>
    <property type="match status" value="1"/>
</dbReference>